<reference evidence="1 2" key="1">
    <citation type="journal article" date="2019" name="Syst. Appl. Microbiol.">
        <title>Characterization of Bifidobacterium species in feaces of the Egyptian fruit bat: Description of B. vespertilionis sp. nov. and B. rousetti sp. nov.</title>
        <authorList>
            <person name="Modesto M."/>
            <person name="Satti M."/>
            <person name="Watanabe K."/>
            <person name="Puglisi E."/>
            <person name="Morelli L."/>
            <person name="Huang C.-H."/>
            <person name="Liou J.-S."/>
            <person name="Miyashita M."/>
            <person name="Tamura T."/>
            <person name="Saito S."/>
            <person name="Mori K."/>
            <person name="Huang L."/>
            <person name="Sciavilla P."/>
            <person name="Sandri C."/>
            <person name="Spiezio C."/>
            <person name="Vitali F."/>
            <person name="Cavalieri D."/>
            <person name="Perpetuini G."/>
            <person name="Tofalo R."/>
            <person name="Bonetti A."/>
            <person name="Arita M."/>
            <person name="Mattarelli P."/>
        </authorList>
    </citation>
    <scope>NUCLEOTIDE SEQUENCE [LARGE SCALE GENOMIC DNA]</scope>
    <source>
        <strain evidence="1 2">RST17</strain>
    </source>
</reference>
<evidence type="ECO:0000313" key="2">
    <source>
        <dbReference type="Proteomes" id="UP000410049"/>
    </source>
</evidence>
<gene>
    <name evidence="1" type="ORF">EMO91_09275</name>
</gene>
<comment type="caution">
    <text evidence="1">The sequence shown here is derived from an EMBL/GenBank/DDBJ whole genome shotgun (WGS) entry which is preliminary data.</text>
</comment>
<evidence type="ECO:0000313" key="1">
    <source>
        <dbReference type="EMBL" id="KAA8827231.1"/>
    </source>
</evidence>
<proteinExistence type="predicted"/>
<name>A0A5M9ZHY0_9BIFI</name>
<dbReference type="Proteomes" id="UP000410049">
    <property type="component" value="Unassembled WGS sequence"/>
</dbReference>
<dbReference type="EMBL" id="RZUH01000007">
    <property type="protein sequence ID" value="KAA8827231.1"/>
    <property type="molecule type" value="Genomic_DNA"/>
</dbReference>
<protein>
    <submittedName>
        <fullName evidence="1">Uncharacterized protein</fullName>
    </submittedName>
</protein>
<dbReference type="AlphaFoldDB" id="A0A5M9ZHY0"/>
<sequence>MSVSKGDVFASQWGYDMTIVCYYEVLHVSASGRTVTVRELKRRTAPEQWGGDMHVEPVLAGEDRFKKGSEPFRRRVKEYGGAPYIAVQDSENAYLQDALELIDGLTENTLD</sequence>
<accession>A0A5M9ZHY0</accession>
<dbReference type="RefSeq" id="WP_150379700.1">
    <property type="nucleotide sequence ID" value="NZ_RZUH01000007.1"/>
</dbReference>
<organism evidence="1 2">
    <name type="scientific">Bifidobacterium myosotis</name>
    <dbReference type="NCBI Taxonomy" id="1630166"/>
    <lineage>
        <taxon>Bacteria</taxon>
        <taxon>Bacillati</taxon>
        <taxon>Actinomycetota</taxon>
        <taxon>Actinomycetes</taxon>
        <taxon>Bifidobacteriales</taxon>
        <taxon>Bifidobacteriaceae</taxon>
        <taxon>Bifidobacterium</taxon>
    </lineage>
</organism>